<organism evidence="8 9">
    <name type="scientific">Pristionchus pacificus</name>
    <name type="common">Parasitic nematode worm</name>
    <dbReference type="NCBI Taxonomy" id="54126"/>
    <lineage>
        <taxon>Eukaryota</taxon>
        <taxon>Metazoa</taxon>
        <taxon>Ecdysozoa</taxon>
        <taxon>Nematoda</taxon>
        <taxon>Chromadorea</taxon>
        <taxon>Rhabditida</taxon>
        <taxon>Rhabditina</taxon>
        <taxon>Diplogasteromorpha</taxon>
        <taxon>Diplogasteroidea</taxon>
        <taxon>Neodiplogasteridae</taxon>
        <taxon>Pristionchus</taxon>
    </lineage>
</organism>
<evidence type="ECO:0000313" key="9">
    <source>
        <dbReference type="Proteomes" id="UP000005239"/>
    </source>
</evidence>
<keyword evidence="9" id="KW-1185">Reference proteome</keyword>
<evidence type="ECO:0000256" key="7">
    <source>
        <dbReference type="SAM" id="Phobius"/>
    </source>
</evidence>
<comment type="similarity">
    <text evidence="2">Belongs to the TMCO4 family.</text>
</comment>
<accession>A0A2A6CVL3</accession>
<dbReference type="AlphaFoldDB" id="A0A2A6CVL3"/>
<evidence type="ECO:0000256" key="5">
    <source>
        <dbReference type="ARBA" id="ARBA00023136"/>
    </source>
</evidence>
<feature type="transmembrane region" description="Helical" evidence="7">
    <location>
        <begin position="286"/>
        <end position="310"/>
    </location>
</feature>
<dbReference type="SUPFAM" id="SSF53474">
    <property type="entry name" value="alpha/beta-Hydrolases"/>
    <property type="match status" value="1"/>
</dbReference>
<name>A0A2A6CVL3_PRIPA</name>
<feature type="compositionally biased region" description="Low complexity" evidence="6">
    <location>
        <begin position="33"/>
        <end position="46"/>
    </location>
</feature>
<feature type="transmembrane region" description="Helical" evidence="7">
    <location>
        <begin position="145"/>
        <end position="165"/>
    </location>
</feature>
<evidence type="ECO:0000256" key="3">
    <source>
        <dbReference type="ARBA" id="ARBA00022692"/>
    </source>
</evidence>
<reference evidence="9" key="1">
    <citation type="journal article" date="2008" name="Nat. Genet.">
        <title>The Pristionchus pacificus genome provides a unique perspective on nematode lifestyle and parasitism.</title>
        <authorList>
            <person name="Dieterich C."/>
            <person name="Clifton S.W."/>
            <person name="Schuster L.N."/>
            <person name="Chinwalla A."/>
            <person name="Delehaunty K."/>
            <person name="Dinkelacker I."/>
            <person name="Fulton L."/>
            <person name="Fulton R."/>
            <person name="Godfrey J."/>
            <person name="Minx P."/>
            <person name="Mitreva M."/>
            <person name="Roeseler W."/>
            <person name="Tian H."/>
            <person name="Witte H."/>
            <person name="Yang S.P."/>
            <person name="Wilson R.K."/>
            <person name="Sommer R.J."/>
        </authorList>
    </citation>
    <scope>NUCLEOTIDE SEQUENCE [LARGE SCALE GENOMIC DNA]</scope>
    <source>
        <strain evidence="9">PS312</strain>
    </source>
</reference>
<keyword evidence="3 7" id="KW-0812">Transmembrane</keyword>
<dbReference type="GO" id="GO:0016020">
    <property type="term" value="C:membrane"/>
    <property type="evidence" value="ECO:0007669"/>
    <property type="project" value="UniProtKB-SubCell"/>
</dbReference>
<dbReference type="PANTHER" id="PTHR17920">
    <property type="entry name" value="TRANSMEMBRANE AND COILED-COIL DOMAIN-CONTAINING PROTEIN 4 TMCO4"/>
    <property type="match status" value="1"/>
</dbReference>
<evidence type="ECO:0000256" key="1">
    <source>
        <dbReference type="ARBA" id="ARBA00004141"/>
    </source>
</evidence>
<sequence length="652" mass="69433">MSIAEDSLIDGGSMKSTSSACLVSTPTSPPPTSLSSAFPARASSSSGHKSETPSPCSIAPPASLRTPEQLQQELQSVTRYAIASLATFFCKLALDSIVQCLGMPEKTARSLKGQLEGESALKDDDLAELIMKIKTDPTLLREGSLVVVGSLLLALVSTGTCIRLIPFDYRIPLASGNYDSRYRVLLRHLAVLLGAPWEEFEDLEVNLSHLLIADEYVETELAMHPGQSKKAREKASRGKKIKRYLTIGVAGGVGGVLIGLTGGLAAPLVALGASTIIGGSVAGATIVAGLTTTAGAAILGSSMGVAGAGLTGYKMNKRVGAIEEFSIETLSEGTSLRCVLAISGWIDKDTLPEMAFTHQWRHLRAAAEQYTLHYESKYLKELGSAMDYLMSFAVTMAIQHSLMETALAGLVSAVAWPVALLGCASVLDNPWNVCIARSAEVGEHLAEILLSRAHGKRPITLIGFSLGARTIFHCLLTMAKRGESAGIIEDVILLGAPVTASPKQWDQISRVVGGRIINGYSNSDWMLRFLYRTMSVQFSIAGTTAIDNKRNKKIVNCNLSHVVNGHLDYSRKLTEVLDAVGIKVAPHSENSIVDFTALDAARASEGMDGHGDTVRDDAGAADSTSHEQLLASGDMIDRLTLDVSEIRVKDVR</sequence>
<evidence type="ECO:0000256" key="2">
    <source>
        <dbReference type="ARBA" id="ARBA00009824"/>
    </source>
</evidence>
<dbReference type="OrthoDB" id="277931at2759"/>
<keyword evidence="5 7" id="KW-0472">Membrane</keyword>
<keyword evidence="4 7" id="KW-1133">Transmembrane helix</keyword>
<feature type="region of interest" description="Disordered" evidence="6">
    <location>
        <begin position="1"/>
        <end position="62"/>
    </location>
</feature>
<protein>
    <submittedName>
        <fullName evidence="8">Uncharacterized protein</fullName>
    </submittedName>
</protein>
<evidence type="ECO:0000313" key="8">
    <source>
        <dbReference type="EnsemblMetazoa" id="PPA36494.1"/>
    </source>
</evidence>
<dbReference type="Pfam" id="PF05277">
    <property type="entry name" value="DUF726"/>
    <property type="match status" value="1"/>
</dbReference>
<proteinExistence type="inferred from homology"/>
<evidence type="ECO:0000256" key="4">
    <source>
        <dbReference type="ARBA" id="ARBA00022989"/>
    </source>
</evidence>
<feature type="transmembrane region" description="Helical" evidence="7">
    <location>
        <begin position="244"/>
        <end position="266"/>
    </location>
</feature>
<evidence type="ECO:0000256" key="6">
    <source>
        <dbReference type="SAM" id="MobiDB-lite"/>
    </source>
</evidence>
<dbReference type="EnsemblMetazoa" id="PPA36494.1">
    <property type="protein sequence ID" value="PPA36494.1"/>
    <property type="gene ID" value="WBGene00274863"/>
</dbReference>
<dbReference type="InterPro" id="IPR007941">
    <property type="entry name" value="DUF726"/>
</dbReference>
<dbReference type="InterPro" id="IPR029058">
    <property type="entry name" value="AB_hydrolase_fold"/>
</dbReference>
<dbReference type="PANTHER" id="PTHR17920:SF3">
    <property type="entry name" value="TRANSMEMBRANE AND COILED-COIL DOMAIN-CONTAINING PROTEIN 4"/>
    <property type="match status" value="1"/>
</dbReference>
<dbReference type="Proteomes" id="UP000005239">
    <property type="component" value="Unassembled WGS sequence"/>
</dbReference>
<reference evidence="8" key="2">
    <citation type="submission" date="2022-06" db="UniProtKB">
        <authorList>
            <consortium name="EnsemblMetazoa"/>
        </authorList>
    </citation>
    <scope>IDENTIFICATION</scope>
    <source>
        <strain evidence="8">PS312</strain>
    </source>
</reference>
<gene>
    <name evidence="8" type="primary">WBGene00274863</name>
</gene>
<accession>A0A8R1UQB4</accession>
<comment type="subcellular location">
    <subcellularLocation>
        <location evidence="1">Membrane</location>
        <topology evidence="1">Multi-pass membrane protein</topology>
    </subcellularLocation>
</comment>